<evidence type="ECO:0000313" key="5">
    <source>
        <dbReference type="Proteomes" id="UP000221538"/>
    </source>
</evidence>
<sequence length="274" mass="30406">MRLATIQMNSVGDVAENLHTAYDLMLRAVEYEGVDWLLLPEHFHWAGGTIEDRHRAAEILGQGPAYAMCAEFAAKHKVIVHAGSIFERATDEPRIYNTTVAFDRNGAELARYRKIHLFDIDGPDGRSYRESDTVAPGNEVVTYDANGITVGCSICYDLRFPLLFQQLVAKGAQIIAIPAAFTLQTGKDHWEPLIRARAIETQTYVVASGSCGVVDYEGQAHWTYGHSMIVDPWGHVVAMCSDGRGYAVHVFEPDRVAKVRHDIPVSAYVARSRS</sequence>
<dbReference type="Pfam" id="PF00795">
    <property type="entry name" value="CN_hydrolase"/>
    <property type="match status" value="1"/>
</dbReference>
<comment type="similarity">
    <text evidence="1">Belongs to the carbon-nitrogen hydrolase superfamily. NIT1/NIT2 family.</text>
</comment>
<protein>
    <submittedName>
        <fullName evidence="4">Predicted amidohydrolase</fullName>
    </submittedName>
</protein>
<dbReference type="InterPro" id="IPR001110">
    <property type="entry name" value="UPF0012_CS"/>
</dbReference>
<gene>
    <name evidence="4" type="ORF">SFOMI_3374</name>
</gene>
<reference evidence="4 5" key="2">
    <citation type="journal article" date="2013" name="Environ. Sci. Technol.">
        <title>The 4-tert-butylphenol-utilizing bacterium Sphingobium fuliginis OMI can degrade bisphenols via phenolic ring hydroxylation and meta-cleavage pathway.</title>
        <authorList>
            <person name="Ogata Y."/>
            <person name="Goda S."/>
            <person name="Toyama T."/>
            <person name="Sei K."/>
            <person name="Ike M."/>
        </authorList>
    </citation>
    <scope>NUCLEOTIDE SEQUENCE [LARGE SCALE GENOMIC DNA]</scope>
    <source>
        <strain evidence="4 5">OMI</strain>
    </source>
</reference>
<proteinExistence type="inferred from homology"/>
<evidence type="ECO:0000256" key="1">
    <source>
        <dbReference type="ARBA" id="ARBA00010613"/>
    </source>
</evidence>
<evidence type="ECO:0000256" key="2">
    <source>
        <dbReference type="ARBA" id="ARBA00022801"/>
    </source>
</evidence>
<dbReference type="RefSeq" id="WP_099186273.1">
    <property type="nucleotide sequence ID" value="NZ_BEWI01000032.1"/>
</dbReference>
<keyword evidence="2 4" id="KW-0378">Hydrolase</keyword>
<dbReference type="PANTHER" id="PTHR23088">
    <property type="entry name" value="NITRILASE-RELATED"/>
    <property type="match status" value="1"/>
</dbReference>
<dbReference type="PANTHER" id="PTHR23088:SF27">
    <property type="entry name" value="DEAMINATED GLUTATHIONE AMIDASE"/>
    <property type="match status" value="1"/>
</dbReference>
<dbReference type="CDD" id="cd07572">
    <property type="entry name" value="nit"/>
    <property type="match status" value="1"/>
</dbReference>
<dbReference type="PROSITE" id="PS01227">
    <property type="entry name" value="UPF0012"/>
    <property type="match status" value="1"/>
</dbReference>
<dbReference type="GO" id="GO:0016811">
    <property type="term" value="F:hydrolase activity, acting on carbon-nitrogen (but not peptide) bonds, in linear amides"/>
    <property type="evidence" value="ECO:0007669"/>
    <property type="project" value="InterPro"/>
</dbReference>
<feature type="domain" description="CN hydrolase" evidence="3">
    <location>
        <begin position="1"/>
        <end position="255"/>
    </location>
</feature>
<dbReference type="SUPFAM" id="SSF56317">
    <property type="entry name" value="Carbon-nitrogen hydrolase"/>
    <property type="match status" value="1"/>
</dbReference>
<evidence type="ECO:0000259" key="3">
    <source>
        <dbReference type="PROSITE" id="PS50263"/>
    </source>
</evidence>
<organism evidence="4 5">
    <name type="scientific">Sphingobium fuliginis (strain ATCC 27551)</name>
    <dbReference type="NCBI Taxonomy" id="336203"/>
    <lineage>
        <taxon>Bacteria</taxon>
        <taxon>Pseudomonadati</taxon>
        <taxon>Pseudomonadota</taxon>
        <taxon>Alphaproteobacteria</taxon>
        <taxon>Sphingomonadales</taxon>
        <taxon>Sphingomonadaceae</taxon>
        <taxon>Sphingobium</taxon>
    </lineage>
</organism>
<dbReference type="Gene3D" id="3.60.110.10">
    <property type="entry name" value="Carbon-nitrogen hydrolase"/>
    <property type="match status" value="1"/>
</dbReference>
<evidence type="ECO:0000313" key="4">
    <source>
        <dbReference type="EMBL" id="GAY22812.1"/>
    </source>
</evidence>
<accession>A0A292ZDM2</accession>
<dbReference type="InterPro" id="IPR045254">
    <property type="entry name" value="Nit1/2_C-N_Hydrolase"/>
</dbReference>
<dbReference type="InterPro" id="IPR003010">
    <property type="entry name" value="C-N_Hydrolase"/>
</dbReference>
<dbReference type="AlphaFoldDB" id="A0A292ZDM2"/>
<name>A0A292ZDM2_SPHSA</name>
<dbReference type="EMBL" id="BEWI01000032">
    <property type="protein sequence ID" value="GAY22812.1"/>
    <property type="molecule type" value="Genomic_DNA"/>
</dbReference>
<dbReference type="PROSITE" id="PS50263">
    <property type="entry name" value="CN_HYDROLASE"/>
    <property type="match status" value="1"/>
</dbReference>
<comment type="caution">
    <text evidence="4">The sequence shown here is derived from an EMBL/GenBank/DDBJ whole genome shotgun (WGS) entry which is preliminary data.</text>
</comment>
<dbReference type="InterPro" id="IPR036526">
    <property type="entry name" value="C-N_Hydrolase_sf"/>
</dbReference>
<dbReference type="Proteomes" id="UP000221538">
    <property type="component" value="Unassembled WGS sequence"/>
</dbReference>
<reference evidence="4 5" key="1">
    <citation type="journal article" date="2013" name="Biodegradation">
        <title>Occurrence of 4-tert-butylphenol (4-t-BP) biodegradation in an aquatic sample caused by the presence of Spirodela polyrrhiza and isolation of a 4-t-BP-utilizing bacterium.</title>
        <authorList>
            <person name="Ogata Y."/>
            <person name="Toyama T."/>
            <person name="Yu N."/>
            <person name="Wang X."/>
            <person name="Sei K."/>
            <person name="Ike M."/>
        </authorList>
    </citation>
    <scope>NUCLEOTIDE SEQUENCE [LARGE SCALE GENOMIC DNA]</scope>
    <source>
        <strain evidence="4 5">OMI</strain>
    </source>
</reference>